<gene>
    <name evidence="6" type="ORF">OIH86_10490</name>
</gene>
<evidence type="ECO:0000256" key="4">
    <source>
        <dbReference type="ARBA" id="ARBA00023204"/>
    </source>
</evidence>
<evidence type="ECO:0000259" key="5">
    <source>
        <dbReference type="SMART" id="SM00478"/>
    </source>
</evidence>
<dbReference type="CDD" id="cd00056">
    <property type="entry name" value="ENDO3c"/>
    <property type="match status" value="1"/>
</dbReference>
<evidence type="ECO:0000256" key="1">
    <source>
        <dbReference type="ARBA" id="ARBA00000086"/>
    </source>
</evidence>
<evidence type="ECO:0000313" key="6">
    <source>
        <dbReference type="EMBL" id="MCV9886085.1"/>
    </source>
</evidence>
<name>A0ABT3DG86_9BACI</name>
<dbReference type="EMBL" id="JAOYEY010000036">
    <property type="protein sequence ID" value="MCV9886085.1"/>
    <property type="molecule type" value="Genomic_DNA"/>
</dbReference>
<organism evidence="6 7">
    <name type="scientific">Metabacillus halosaccharovorans</name>
    <dbReference type="NCBI Taxonomy" id="930124"/>
    <lineage>
        <taxon>Bacteria</taxon>
        <taxon>Bacillati</taxon>
        <taxon>Bacillota</taxon>
        <taxon>Bacilli</taxon>
        <taxon>Bacillales</taxon>
        <taxon>Bacillaceae</taxon>
        <taxon>Metabacillus</taxon>
    </lineage>
</organism>
<comment type="catalytic activity">
    <reaction evidence="1">
        <text>Hydrolysis of alkylated DNA, releasing 3-methyladenine, 3-methylguanine, 7-methylguanine and 7-methyladenine.</text>
        <dbReference type="EC" id="3.2.2.21"/>
    </reaction>
</comment>
<evidence type="ECO:0000313" key="7">
    <source>
        <dbReference type="Proteomes" id="UP001526147"/>
    </source>
</evidence>
<dbReference type="InterPro" id="IPR003265">
    <property type="entry name" value="HhH-GPD_domain"/>
</dbReference>
<dbReference type="Pfam" id="PF00730">
    <property type="entry name" value="HhH-GPD"/>
    <property type="match status" value="1"/>
</dbReference>
<evidence type="ECO:0000256" key="2">
    <source>
        <dbReference type="ARBA" id="ARBA00012000"/>
    </source>
</evidence>
<dbReference type="PANTHER" id="PTHR43003:SF5">
    <property type="entry name" value="DNA-3-METHYLADENINE GLYCOSYLASE"/>
    <property type="match status" value="1"/>
</dbReference>
<keyword evidence="3" id="KW-0227">DNA damage</keyword>
<dbReference type="Proteomes" id="UP001526147">
    <property type="component" value="Unassembled WGS sequence"/>
</dbReference>
<proteinExistence type="predicted"/>
<dbReference type="Gene3D" id="1.10.340.30">
    <property type="entry name" value="Hypothetical protein, domain 2"/>
    <property type="match status" value="1"/>
</dbReference>
<dbReference type="EC" id="3.2.2.21" evidence="2"/>
<dbReference type="Gene3D" id="1.10.1670.40">
    <property type="match status" value="1"/>
</dbReference>
<accession>A0ABT3DG86</accession>
<dbReference type="SMART" id="SM00478">
    <property type="entry name" value="ENDO3c"/>
    <property type="match status" value="1"/>
</dbReference>
<keyword evidence="4" id="KW-0234">DNA repair</keyword>
<evidence type="ECO:0000256" key="3">
    <source>
        <dbReference type="ARBA" id="ARBA00022763"/>
    </source>
</evidence>
<reference evidence="6 7" key="1">
    <citation type="submission" date="2022-10" db="EMBL/GenBank/DDBJ databases">
        <title>Draft genome assembly of moderately radiation resistant bacterium Metabacillus halosaccharovorans.</title>
        <authorList>
            <person name="Pal S."/>
            <person name="Gopinathan A."/>
        </authorList>
    </citation>
    <scope>NUCLEOTIDE SEQUENCE [LARGE SCALE GENOMIC DNA]</scope>
    <source>
        <strain evidence="6 7">VITHBRA001</strain>
    </source>
</reference>
<feature type="domain" description="HhH-GPD" evidence="5">
    <location>
        <begin position="128"/>
        <end position="288"/>
    </location>
</feature>
<dbReference type="InterPro" id="IPR011257">
    <property type="entry name" value="DNA_glycosylase"/>
</dbReference>
<keyword evidence="7" id="KW-1185">Reference proteome</keyword>
<dbReference type="SUPFAM" id="SSF48150">
    <property type="entry name" value="DNA-glycosylase"/>
    <property type="match status" value="1"/>
</dbReference>
<dbReference type="PANTHER" id="PTHR43003">
    <property type="entry name" value="DNA-3-METHYLADENINE GLYCOSYLASE"/>
    <property type="match status" value="1"/>
</dbReference>
<dbReference type="InterPro" id="IPR051912">
    <property type="entry name" value="Alkylbase_DNA_Glycosylase/TA"/>
</dbReference>
<dbReference type="RefSeq" id="WP_264142745.1">
    <property type="nucleotide sequence ID" value="NZ_JAOYEY010000036.1"/>
</dbReference>
<sequence>MWMETVRCKGPYNFDAALDRLSMDPIISLNKIEKSIKVPFVINDMPNVIKVKAFGTTQEPAFEISGNKEAIKEAALKRMGRIFRWDFPLQDVDMHFQKTNIAKIFEQHKGTPIVLEFDLYNCLVKCIIHQQLNLAFAHRLTTRFVKKFGYEVEGVWFYPKPEVVAGLQYEELRDLQFSGRKAEYLIDTSRLIAEGKLNLAELANQSDEEILKNLIKIRGIGPWTVQSLLLSGLGRPNLFPKADIGIQRAIQHHFNLEKKPSYDEMDQYSEQWSPYLSYATLYLWRSIE</sequence>
<comment type="caution">
    <text evidence="6">The sequence shown here is derived from an EMBL/GenBank/DDBJ whole genome shotgun (WGS) entry which is preliminary data.</text>
</comment>
<protein>
    <recommendedName>
        <fullName evidence="2">DNA-3-methyladenine glycosylase II</fullName>
        <ecNumber evidence="2">3.2.2.21</ecNumber>
    </recommendedName>
</protein>